<sequence>MNLLQPSRRCAHLMSPARMLVLGACALLTACGGGGNPLANPADVANPAGTGGTKLSFEYFQRCIQPLLVTPLAGPTGTNTCAASGCHSNANGTGGALRIIENAALVDLADAANTAEKVRATEMYRNYYSSLGVSVAGDAAQSRLLTKPLVKGVLHGGGVILASDQDPAARLMRYWIEHPAPAGQDEFSNASWALFTPADPATGTCNTGL</sequence>
<dbReference type="RefSeq" id="WP_341399214.1">
    <property type="nucleotide sequence ID" value="NZ_JBBUTI010000007.1"/>
</dbReference>
<evidence type="ECO:0000256" key="1">
    <source>
        <dbReference type="SAM" id="SignalP"/>
    </source>
</evidence>
<dbReference type="EMBL" id="JBBUTI010000007">
    <property type="protein sequence ID" value="MEK8046912.1"/>
    <property type="molecule type" value="Genomic_DNA"/>
</dbReference>
<accession>A0ABU9C927</accession>
<keyword evidence="1" id="KW-0732">Signal</keyword>
<gene>
    <name evidence="2" type="ORF">AACH00_11165</name>
</gene>
<evidence type="ECO:0008006" key="4">
    <source>
        <dbReference type="Google" id="ProtNLM"/>
    </source>
</evidence>
<evidence type="ECO:0000313" key="3">
    <source>
        <dbReference type="Proteomes" id="UP001379945"/>
    </source>
</evidence>
<feature type="chain" id="PRO_5046198673" description="Cytochrome c domain-containing protein" evidence="1">
    <location>
        <begin position="27"/>
        <end position="209"/>
    </location>
</feature>
<reference evidence="2 3" key="1">
    <citation type="submission" date="2024-04" db="EMBL/GenBank/DDBJ databases">
        <title>Novel species of the genus Ideonella isolated from streams.</title>
        <authorList>
            <person name="Lu H."/>
        </authorList>
    </citation>
    <scope>NUCLEOTIDE SEQUENCE [LARGE SCALE GENOMIC DNA]</scope>
    <source>
        <strain evidence="2 3">LYT19W</strain>
    </source>
</reference>
<organism evidence="2 3">
    <name type="scientific">Ideonella margarita</name>
    <dbReference type="NCBI Taxonomy" id="2984191"/>
    <lineage>
        <taxon>Bacteria</taxon>
        <taxon>Pseudomonadati</taxon>
        <taxon>Pseudomonadota</taxon>
        <taxon>Betaproteobacteria</taxon>
        <taxon>Burkholderiales</taxon>
        <taxon>Sphaerotilaceae</taxon>
        <taxon>Ideonella</taxon>
    </lineage>
</organism>
<keyword evidence="3" id="KW-1185">Reference proteome</keyword>
<feature type="signal peptide" evidence="1">
    <location>
        <begin position="1"/>
        <end position="26"/>
    </location>
</feature>
<name>A0ABU9C927_9BURK</name>
<evidence type="ECO:0000313" key="2">
    <source>
        <dbReference type="EMBL" id="MEK8046912.1"/>
    </source>
</evidence>
<proteinExistence type="predicted"/>
<dbReference type="Proteomes" id="UP001379945">
    <property type="component" value="Unassembled WGS sequence"/>
</dbReference>
<comment type="caution">
    <text evidence="2">The sequence shown here is derived from an EMBL/GenBank/DDBJ whole genome shotgun (WGS) entry which is preliminary data.</text>
</comment>
<protein>
    <recommendedName>
        <fullName evidence="4">Cytochrome c domain-containing protein</fullName>
    </recommendedName>
</protein>